<accession>A0ABS8VX23</accession>
<dbReference type="Proteomes" id="UP001521074">
    <property type="component" value="Unassembled WGS sequence"/>
</dbReference>
<dbReference type="Gene3D" id="1.10.10.2120">
    <property type="match status" value="1"/>
</dbReference>
<evidence type="ECO:0000313" key="2">
    <source>
        <dbReference type="Proteomes" id="UP001521074"/>
    </source>
</evidence>
<keyword evidence="1" id="KW-0808">Transferase</keyword>
<evidence type="ECO:0000313" key="1">
    <source>
        <dbReference type="EMBL" id="MCE0743878.1"/>
    </source>
</evidence>
<keyword evidence="2" id="KW-1185">Reference proteome</keyword>
<dbReference type="GO" id="GO:0016746">
    <property type="term" value="F:acyltransferase activity"/>
    <property type="evidence" value="ECO:0007669"/>
    <property type="project" value="UniProtKB-KW"/>
</dbReference>
<dbReference type="InterPro" id="IPR047801">
    <property type="entry name" value="Peptidase_C45"/>
</dbReference>
<name>A0ABS8VX23_9PROT</name>
<dbReference type="PANTHER" id="PTHR34180:SF1">
    <property type="entry name" value="BETA-ALANYL-DOPAMINE_CARCININE HYDROLASE"/>
    <property type="match status" value="1"/>
</dbReference>
<dbReference type="RefSeq" id="WP_187668602.1">
    <property type="nucleotide sequence ID" value="NZ_JAJSOJ010000024.1"/>
</dbReference>
<sequence length="366" mass="40376">MIQFIDLGCLDPLSAGIKYGTAAKASIYKNIETTYLRLKKIGIDEETCLAEARQWADQCPADYLTEIEGLAIGSAARVEDIWLLNFRIEIAQPRQADLLARKKDTSIITEAPACTLFSIRNEDGYLQATGQNLDGLAAVENCLVVTRRLTETGETLVSIQEAGVVGPSIGVSSVGFSLVYAGLIMESCKNRRDGTPLRAFFHRLLTQKSFGAVMSSMLESPPPYAVASILNGRVENRVAVVEFLGEGVTVRHSNARIETHANHATMPSATRSLFERHLPDSLQRDKRLALLLADSDKIDTEYLKNALSDHENFPASICLHPRDKLAPIRRASTLCGAIMDWREGILHVSDGRPCHEQWRAFKIPVT</sequence>
<dbReference type="Gene3D" id="3.60.60.10">
    <property type="entry name" value="Penicillin V Acylase, Chain A"/>
    <property type="match status" value="1"/>
</dbReference>
<reference evidence="1 2" key="1">
    <citation type="submission" date="2021-12" db="EMBL/GenBank/DDBJ databases">
        <title>Genome sequence of Acetobacter sicerae DmPark20a_162.</title>
        <authorList>
            <person name="Chaston J.M."/>
        </authorList>
    </citation>
    <scope>NUCLEOTIDE SEQUENCE [LARGE SCALE GENOMIC DNA]</scope>
    <source>
        <strain evidence="1 2">DmPark20a_162</strain>
    </source>
</reference>
<dbReference type="NCBIfam" id="NF040521">
    <property type="entry name" value="C45_proenzyme"/>
    <property type="match status" value="1"/>
</dbReference>
<dbReference type="EMBL" id="JAJSOJ010000024">
    <property type="protein sequence ID" value="MCE0743878.1"/>
    <property type="molecule type" value="Genomic_DNA"/>
</dbReference>
<proteinExistence type="predicted"/>
<organism evidence="1 2">
    <name type="scientific">Acetobacter sicerae</name>
    <dbReference type="NCBI Taxonomy" id="85325"/>
    <lineage>
        <taxon>Bacteria</taxon>
        <taxon>Pseudomonadati</taxon>
        <taxon>Pseudomonadota</taxon>
        <taxon>Alphaproteobacteria</taxon>
        <taxon>Acetobacterales</taxon>
        <taxon>Acetobacteraceae</taxon>
        <taxon>Acetobacter</taxon>
    </lineage>
</organism>
<gene>
    <name evidence="1" type="ORF">LWC05_08235</name>
</gene>
<keyword evidence="1" id="KW-0012">Acyltransferase</keyword>
<protein>
    <submittedName>
        <fullName evidence="1">C45 family autoproteolytic acyltransferase/hydrolase</fullName>
    </submittedName>
</protein>
<comment type="caution">
    <text evidence="1">The sequence shown here is derived from an EMBL/GenBank/DDBJ whole genome shotgun (WGS) entry which is preliminary data.</text>
</comment>
<dbReference type="PANTHER" id="PTHR34180">
    <property type="entry name" value="PEPTIDASE C45"/>
    <property type="match status" value="1"/>
</dbReference>
<dbReference type="InterPro" id="IPR047794">
    <property type="entry name" value="C45_proenzyme-like"/>
</dbReference>